<reference evidence="3 4" key="1">
    <citation type="submission" date="2016-10" db="EMBL/GenBank/DDBJ databases">
        <authorList>
            <person name="de Groot N.N."/>
        </authorList>
    </citation>
    <scope>NUCLEOTIDE SEQUENCE [LARGE SCALE GENOMIC DNA]</scope>
    <source>
        <strain evidence="3 4">CGMCC 1.10267</strain>
    </source>
</reference>
<dbReference type="Pfam" id="PF22725">
    <property type="entry name" value="GFO_IDH_MocA_C3"/>
    <property type="match status" value="1"/>
</dbReference>
<dbReference type="SUPFAM" id="SSF51735">
    <property type="entry name" value="NAD(P)-binding Rossmann-fold domains"/>
    <property type="match status" value="1"/>
</dbReference>
<dbReference type="OrthoDB" id="9790710at2"/>
<dbReference type="EMBL" id="FNCS01000004">
    <property type="protein sequence ID" value="SDG58466.1"/>
    <property type="molecule type" value="Genomic_DNA"/>
</dbReference>
<dbReference type="PANTHER" id="PTHR43249">
    <property type="entry name" value="UDP-N-ACETYL-2-AMINO-2-DEOXY-D-GLUCURONATE OXIDASE"/>
    <property type="match status" value="1"/>
</dbReference>
<evidence type="ECO:0000313" key="3">
    <source>
        <dbReference type="EMBL" id="SDG58466.1"/>
    </source>
</evidence>
<sequence length="328" mass="35454">MRRLKLCLLGAGGIANRHAQAAAEMAERFTISGVCAPTLPGAEALATLHGAEAFTNCDEMLDTLRPDLMVIAIPPFAHAGELERAARRGVHLLVEKPIALNFKRAEAMVSAVEESGVVAACGFMYRFGAAVERWQALRADDATGAPGHFSGHFHCNALHAPWWRSREKSGGQMVEQLIHIVDLCRLMLGEPDTVYARAANLFHRGVEGYDIEDVSAMVLGYDDGRVGVLGASNSAVPGQWRKSWQIVAQDMTGVFTDFNAAEFFSVANPQSPERIAVTQDVFVAQLRDVADAIFNSTPPRVPLREGLLSLRVVLAAARSAHTGGEVRL</sequence>
<dbReference type="SUPFAM" id="SSF55347">
    <property type="entry name" value="Glyceraldehyde-3-phosphate dehydrogenase-like, C-terminal domain"/>
    <property type="match status" value="1"/>
</dbReference>
<dbReference type="InterPro" id="IPR036291">
    <property type="entry name" value="NAD(P)-bd_dom_sf"/>
</dbReference>
<dbReference type="Proteomes" id="UP000199495">
    <property type="component" value="Unassembled WGS sequence"/>
</dbReference>
<accession>A0A1G7VF70</accession>
<dbReference type="PANTHER" id="PTHR43249:SF1">
    <property type="entry name" value="D-GLUCOSIDE 3-DEHYDROGENASE"/>
    <property type="match status" value="1"/>
</dbReference>
<dbReference type="STRING" id="440168.SAMN04487974_104105"/>
<evidence type="ECO:0000259" key="2">
    <source>
        <dbReference type="Pfam" id="PF22725"/>
    </source>
</evidence>
<organism evidence="3 4">
    <name type="scientific">Pelagibacterium luteolum</name>
    <dbReference type="NCBI Taxonomy" id="440168"/>
    <lineage>
        <taxon>Bacteria</taxon>
        <taxon>Pseudomonadati</taxon>
        <taxon>Pseudomonadota</taxon>
        <taxon>Alphaproteobacteria</taxon>
        <taxon>Hyphomicrobiales</taxon>
        <taxon>Devosiaceae</taxon>
        <taxon>Pelagibacterium</taxon>
    </lineage>
</organism>
<dbReference type="Gene3D" id="3.30.360.10">
    <property type="entry name" value="Dihydrodipicolinate Reductase, domain 2"/>
    <property type="match status" value="1"/>
</dbReference>
<dbReference type="InterPro" id="IPR055170">
    <property type="entry name" value="GFO_IDH_MocA-like_dom"/>
</dbReference>
<evidence type="ECO:0000259" key="1">
    <source>
        <dbReference type="Pfam" id="PF01408"/>
    </source>
</evidence>
<keyword evidence="4" id="KW-1185">Reference proteome</keyword>
<evidence type="ECO:0000313" key="4">
    <source>
        <dbReference type="Proteomes" id="UP000199495"/>
    </source>
</evidence>
<dbReference type="InterPro" id="IPR052515">
    <property type="entry name" value="Gfo/Idh/MocA_Oxidoreductase"/>
</dbReference>
<dbReference type="AlphaFoldDB" id="A0A1G7VF70"/>
<feature type="domain" description="Gfo/Idh/MocA-like oxidoreductase N-terminal" evidence="1">
    <location>
        <begin position="6"/>
        <end position="122"/>
    </location>
</feature>
<name>A0A1G7VF70_9HYPH</name>
<dbReference type="InterPro" id="IPR000683">
    <property type="entry name" value="Gfo/Idh/MocA-like_OxRdtase_N"/>
</dbReference>
<dbReference type="GO" id="GO:0000166">
    <property type="term" value="F:nucleotide binding"/>
    <property type="evidence" value="ECO:0007669"/>
    <property type="project" value="InterPro"/>
</dbReference>
<gene>
    <name evidence="3" type="ORF">SAMN04487974_104105</name>
</gene>
<proteinExistence type="predicted"/>
<dbReference type="RefSeq" id="WP_090595180.1">
    <property type="nucleotide sequence ID" value="NZ_FNCS01000004.1"/>
</dbReference>
<dbReference type="Gene3D" id="3.40.50.720">
    <property type="entry name" value="NAD(P)-binding Rossmann-like Domain"/>
    <property type="match status" value="1"/>
</dbReference>
<protein>
    <submittedName>
        <fullName evidence="3">Predicted dehydrogenase</fullName>
    </submittedName>
</protein>
<feature type="domain" description="GFO/IDH/MocA-like oxidoreductase" evidence="2">
    <location>
        <begin position="135"/>
        <end position="247"/>
    </location>
</feature>
<dbReference type="Pfam" id="PF01408">
    <property type="entry name" value="GFO_IDH_MocA"/>
    <property type="match status" value="1"/>
</dbReference>